<gene>
    <name evidence="1" type="ORF">HX095_04700</name>
</gene>
<reference evidence="1" key="2">
    <citation type="journal article" date="2022" name="Sci. Total Environ.">
        <title>Prevalence, transmission, and molecular epidemiology of tet(X)-positive bacteria among humans, animals, and environmental niches in China: An epidemiological, and genomic-based study.</title>
        <authorList>
            <person name="Dong N."/>
            <person name="Zeng Y."/>
            <person name="Cai C."/>
            <person name="Sun C."/>
            <person name="Lu J."/>
            <person name="Liu C."/>
            <person name="Zhou H."/>
            <person name="Sun Q."/>
            <person name="Shu L."/>
            <person name="Wang H."/>
            <person name="Wang Y."/>
            <person name="Wang S."/>
            <person name="Wu C."/>
            <person name="Chan E.W."/>
            <person name="Chen G."/>
            <person name="Shen Z."/>
            <person name="Chen S."/>
            <person name="Zhang R."/>
        </authorList>
    </citation>
    <scope>NUCLEOTIDE SEQUENCE</scope>
    <source>
        <strain evidence="1">210</strain>
    </source>
</reference>
<reference evidence="1" key="1">
    <citation type="submission" date="2020-06" db="EMBL/GenBank/DDBJ databases">
        <authorList>
            <person name="Dong N."/>
        </authorList>
    </citation>
    <scope>NUCLEOTIDE SEQUENCE</scope>
    <source>
        <strain evidence="1">210</strain>
    </source>
</reference>
<dbReference type="SUPFAM" id="SSF48295">
    <property type="entry name" value="TrpR-like"/>
    <property type="match status" value="1"/>
</dbReference>
<dbReference type="EMBL" id="JACALR010000002">
    <property type="protein sequence ID" value="MDM1550507.1"/>
    <property type="molecule type" value="Genomic_DNA"/>
</dbReference>
<evidence type="ECO:0000313" key="1">
    <source>
        <dbReference type="EMBL" id="MDM1550507.1"/>
    </source>
</evidence>
<sequence length="65" mass="7641">MLILIEVLKSEISLAELCRKYAILQSQFYKWNKELLEAGKKRLSDDITRKATSNEVSDLRKENLR</sequence>
<dbReference type="GO" id="GO:0004803">
    <property type="term" value="F:transposase activity"/>
    <property type="evidence" value="ECO:0007669"/>
    <property type="project" value="InterPro"/>
</dbReference>
<accession>A0AAW7DH85</accession>
<dbReference type="Pfam" id="PF01527">
    <property type="entry name" value="HTH_Tnp_1"/>
    <property type="match status" value="1"/>
</dbReference>
<dbReference type="GO" id="GO:0006313">
    <property type="term" value="P:DNA transposition"/>
    <property type="evidence" value="ECO:0007669"/>
    <property type="project" value="InterPro"/>
</dbReference>
<dbReference type="InterPro" id="IPR002514">
    <property type="entry name" value="Transposase_8"/>
</dbReference>
<comment type="caution">
    <text evidence="1">The sequence shown here is derived from an EMBL/GenBank/DDBJ whole genome shotgun (WGS) entry which is preliminary data.</text>
</comment>
<organism evidence="1 2">
    <name type="scientific">Empedobacter falsenii</name>
    <dbReference type="NCBI Taxonomy" id="343874"/>
    <lineage>
        <taxon>Bacteria</taxon>
        <taxon>Pseudomonadati</taxon>
        <taxon>Bacteroidota</taxon>
        <taxon>Flavobacteriia</taxon>
        <taxon>Flavobacteriales</taxon>
        <taxon>Weeksellaceae</taxon>
        <taxon>Empedobacter</taxon>
    </lineage>
</organism>
<name>A0AAW7DH85_9FLAO</name>
<dbReference type="InterPro" id="IPR010921">
    <property type="entry name" value="Trp_repressor/repl_initiator"/>
</dbReference>
<proteinExistence type="predicted"/>
<protein>
    <submittedName>
        <fullName evidence="1">Transposase</fullName>
    </submittedName>
</protein>
<dbReference type="Proteomes" id="UP001173578">
    <property type="component" value="Unassembled WGS sequence"/>
</dbReference>
<dbReference type="Gene3D" id="1.10.10.10">
    <property type="entry name" value="Winged helix-like DNA-binding domain superfamily/Winged helix DNA-binding domain"/>
    <property type="match status" value="1"/>
</dbReference>
<dbReference type="AlphaFoldDB" id="A0AAW7DH85"/>
<dbReference type="GO" id="GO:0043565">
    <property type="term" value="F:sequence-specific DNA binding"/>
    <property type="evidence" value="ECO:0007669"/>
    <property type="project" value="InterPro"/>
</dbReference>
<dbReference type="InterPro" id="IPR036388">
    <property type="entry name" value="WH-like_DNA-bd_sf"/>
</dbReference>
<evidence type="ECO:0000313" key="2">
    <source>
        <dbReference type="Proteomes" id="UP001173578"/>
    </source>
</evidence>